<dbReference type="InterPro" id="IPR053772">
    <property type="entry name" value="At1g61320/At1g61330-like"/>
</dbReference>
<name>A0A2C9W3M7_MANES</name>
<dbReference type="Gene3D" id="3.80.10.10">
    <property type="entry name" value="Ribonuclease Inhibitor"/>
    <property type="match status" value="1"/>
</dbReference>
<dbReference type="Pfam" id="PF24758">
    <property type="entry name" value="LRR_At5g56370"/>
    <property type="match status" value="1"/>
</dbReference>
<gene>
    <name evidence="2" type="ORF">MANES_04G135400v8</name>
</gene>
<dbReference type="Pfam" id="PF23622">
    <property type="entry name" value="LRR_At1g61320_AtMIF1"/>
    <property type="match status" value="1"/>
</dbReference>
<dbReference type="CDD" id="cd22160">
    <property type="entry name" value="F-box_AtFBL13-like"/>
    <property type="match status" value="1"/>
</dbReference>
<organism evidence="2 3">
    <name type="scientific">Manihot esculenta</name>
    <name type="common">Cassava</name>
    <name type="synonym">Jatropha manihot</name>
    <dbReference type="NCBI Taxonomy" id="3983"/>
    <lineage>
        <taxon>Eukaryota</taxon>
        <taxon>Viridiplantae</taxon>
        <taxon>Streptophyta</taxon>
        <taxon>Embryophyta</taxon>
        <taxon>Tracheophyta</taxon>
        <taxon>Spermatophyta</taxon>
        <taxon>Magnoliopsida</taxon>
        <taxon>eudicotyledons</taxon>
        <taxon>Gunneridae</taxon>
        <taxon>Pentapetalae</taxon>
        <taxon>rosids</taxon>
        <taxon>fabids</taxon>
        <taxon>Malpighiales</taxon>
        <taxon>Euphorbiaceae</taxon>
        <taxon>Crotonoideae</taxon>
        <taxon>Manihoteae</taxon>
        <taxon>Manihot</taxon>
    </lineage>
</organism>
<evidence type="ECO:0000259" key="1">
    <source>
        <dbReference type="PROSITE" id="PS50181"/>
    </source>
</evidence>
<dbReference type="InterPro" id="IPR053781">
    <property type="entry name" value="F-box_AtFBL13-like"/>
</dbReference>
<dbReference type="SUPFAM" id="SSF81383">
    <property type="entry name" value="F-box domain"/>
    <property type="match status" value="1"/>
</dbReference>
<comment type="caution">
    <text evidence="2">The sequence shown here is derived from an EMBL/GenBank/DDBJ whole genome shotgun (WGS) entry which is preliminary data.</text>
</comment>
<dbReference type="InterPro" id="IPR032675">
    <property type="entry name" value="LRR_dom_sf"/>
</dbReference>
<dbReference type="OrthoDB" id="851744at2759"/>
<proteinExistence type="predicted"/>
<evidence type="ECO:0000313" key="2">
    <source>
        <dbReference type="EMBL" id="OAY53097.1"/>
    </source>
</evidence>
<sequence>MGATVSDFPSANNIEEESEVNIVEKMDRISELPECIIHHIYSFLPTKDMAKTALLSKSWRSKRASYPNLDFDQSLFGEELEIPGMHRRNAKENNEQNSVRKLRKKFIQFVDGTMQRFCDQDLYIQKFKLHMKIRQSHHAYLVQEWIRLAIKRRVREVSIHILMPVFMALLLPREIFACKSITVLKLSCCDLRAISFRDTSAVMLPCLLKLSLKHVSVGEFTVQYFLLGCPSIVHLSFKNCKGFFTNLYIPGPKSLKILKLIVVKREFKQLERVDIEAPTLERLTIHGDSVMTKVAKSRELKSLTIKGGDMVTDQLFRELISEHPLLETLDLDSCKRLERINISSRRLKSLKIRNCRYLEHCEIVTPNLLSFEFDGKLSAFCSGFISAPCQWKVKLELDFDTLWLSDLEFLIKENRIKHLTLSISSDEISSYYSGHKVNPLVISPCCEVEHLSLRTDVSRSSYRAIVESLFSICQPKILSVAFRMKSTNKFIKFLYENLMDIKNPKCCRARKQKCWRHYLKDVKIERVESDKKEKPQCLACLEKMPLEWVTLLNPQPKLGGGLVYFALNWRDLPSVNHE</sequence>
<reference evidence="3" key="1">
    <citation type="journal article" date="2016" name="Nat. Biotechnol.">
        <title>Sequencing wild and cultivated cassava and related species reveals extensive interspecific hybridization and genetic diversity.</title>
        <authorList>
            <person name="Bredeson J.V."/>
            <person name="Lyons J.B."/>
            <person name="Prochnik S.E."/>
            <person name="Wu G.A."/>
            <person name="Ha C.M."/>
            <person name="Edsinger-Gonzales E."/>
            <person name="Grimwood J."/>
            <person name="Schmutz J."/>
            <person name="Rabbi I.Y."/>
            <person name="Egesi C."/>
            <person name="Nauluvula P."/>
            <person name="Lebot V."/>
            <person name="Ndunguru J."/>
            <person name="Mkamilo G."/>
            <person name="Bart R.S."/>
            <person name="Setter T.L."/>
            <person name="Gleadow R.M."/>
            <person name="Kulakow P."/>
            <person name="Ferguson M.E."/>
            <person name="Rounsley S."/>
            <person name="Rokhsar D.S."/>
        </authorList>
    </citation>
    <scope>NUCLEOTIDE SEQUENCE [LARGE SCALE GENOMIC DNA]</scope>
    <source>
        <strain evidence="3">cv. AM560-2</strain>
    </source>
</reference>
<dbReference type="Gramene" id="Manes.04G135400.1.v8.1">
    <property type="protein sequence ID" value="Manes.04G135400.1.v8.1.CDS"/>
    <property type="gene ID" value="Manes.04G135400.v8.1"/>
</dbReference>
<dbReference type="InterPro" id="IPR036047">
    <property type="entry name" value="F-box-like_dom_sf"/>
</dbReference>
<dbReference type="PANTHER" id="PTHR34145:SF28">
    <property type="entry name" value="F-BOX DOMAIN-CONTAINING PROTEIN"/>
    <property type="match status" value="1"/>
</dbReference>
<dbReference type="AlphaFoldDB" id="A0A2C9W3M7"/>
<dbReference type="Gene3D" id="1.20.1280.50">
    <property type="match status" value="1"/>
</dbReference>
<evidence type="ECO:0000313" key="3">
    <source>
        <dbReference type="Proteomes" id="UP000091857"/>
    </source>
</evidence>
<dbReference type="PANTHER" id="PTHR34145">
    <property type="entry name" value="OS02G0105600 PROTEIN"/>
    <property type="match status" value="1"/>
</dbReference>
<dbReference type="Pfam" id="PF00646">
    <property type="entry name" value="F-box"/>
    <property type="match status" value="1"/>
</dbReference>
<dbReference type="InterPro" id="IPR055411">
    <property type="entry name" value="LRR_FXL15/At3g58940/PEG3-like"/>
</dbReference>
<dbReference type="EMBL" id="CM004390">
    <property type="protein sequence ID" value="OAY53097.1"/>
    <property type="molecule type" value="Genomic_DNA"/>
</dbReference>
<protein>
    <recommendedName>
        <fullName evidence="1">F-box domain-containing protein</fullName>
    </recommendedName>
</protein>
<dbReference type="InterPro" id="IPR001810">
    <property type="entry name" value="F-box_dom"/>
</dbReference>
<dbReference type="PROSITE" id="PS50181">
    <property type="entry name" value="FBOX"/>
    <property type="match status" value="1"/>
</dbReference>
<dbReference type="InterPro" id="IPR055357">
    <property type="entry name" value="LRR_At1g61320_AtMIF1"/>
</dbReference>
<dbReference type="SUPFAM" id="SSF52047">
    <property type="entry name" value="RNI-like"/>
    <property type="match status" value="1"/>
</dbReference>
<accession>A0A2C9W3M7</accession>
<keyword evidence="3" id="KW-1185">Reference proteome</keyword>
<dbReference type="Proteomes" id="UP000091857">
    <property type="component" value="Chromosome 4"/>
</dbReference>
<feature type="domain" description="F-box" evidence="1">
    <location>
        <begin position="26"/>
        <end position="61"/>
    </location>
</feature>